<dbReference type="Pfam" id="PF17785">
    <property type="entry name" value="PUA_3"/>
    <property type="match status" value="1"/>
</dbReference>
<evidence type="ECO:0000313" key="10">
    <source>
        <dbReference type="Proteomes" id="UP000281343"/>
    </source>
</evidence>
<feature type="domain" description="S-adenosylmethionine-dependent methyltransferase" evidence="7">
    <location>
        <begin position="193"/>
        <end position="349"/>
    </location>
</feature>
<dbReference type="SUPFAM" id="SSF88697">
    <property type="entry name" value="PUA domain-like"/>
    <property type="match status" value="1"/>
</dbReference>
<dbReference type="GO" id="GO:0032259">
    <property type="term" value="P:methylation"/>
    <property type="evidence" value="ECO:0007669"/>
    <property type="project" value="UniProtKB-KW"/>
</dbReference>
<sequence length="402" mass="42657">MIAPPSSLPALRLKPKADARRLRHGAPWVWADELVLDRRSRGIPAGALAILEDADRRPVGVGVATVEAKIAFRMLDRDATAVIDADWLRARIAAALDLRQKVFDAPYYRLIHAEGDALPGLIVDRFGETLVIQPNAIWLEERLDMLSEILADLTGCTALIKNGSGRARAAEGLAEETVVLRGAAPEGPMPVPMNGAIYMADVMAGQKTGLFYDQRFNHGVAAGLAREARVLDVFSHVGGFALACLAGGATGAMAVDASEPALDLALAGARAMGRAADLTTRRGDAFAVMEALEQEGESFDLVIADPPAFAPSKPALEKGLRAYERVARLAAPLVAPGGVLILCSCSHAADLGKFRAACLRGIGRAGRVPRLIHTGFAGPDHPQHPDLTETGYLKVLAFRLLP</sequence>
<evidence type="ECO:0000256" key="1">
    <source>
        <dbReference type="ARBA" id="ARBA00004496"/>
    </source>
</evidence>
<reference evidence="9 10" key="1">
    <citation type="submission" date="2018-10" db="EMBL/GenBank/DDBJ databases">
        <authorList>
            <person name="Jung H.S."/>
            <person name="Jeon C.O."/>
        </authorList>
    </citation>
    <scope>NUCLEOTIDE SEQUENCE [LARGE SCALE GENOMIC DNA]</scope>
    <source>
        <strain evidence="9 10">MA-7-27</strain>
    </source>
</reference>
<dbReference type="Gene3D" id="3.30.750.80">
    <property type="entry name" value="RNA methyltransferase domain (HRMD) like"/>
    <property type="match status" value="1"/>
</dbReference>
<dbReference type="CDD" id="cd11572">
    <property type="entry name" value="RlmI_M_like"/>
    <property type="match status" value="1"/>
</dbReference>
<dbReference type="NCBIfam" id="NF046099">
    <property type="entry name" value="RSP_2647_MTase"/>
    <property type="match status" value="1"/>
</dbReference>
<comment type="subcellular location">
    <subcellularLocation>
        <location evidence="1">Cytoplasm</location>
    </subcellularLocation>
</comment>
<dbReference type="Gene3D" id="3.40.50.150">
    <property type="entry name" value="Vaccinia Virus protein VP39"/>
    <property type="match status" value="1"/>
</dbReference>
<dbReference type="InterPro" id="IPR041532">
    <property type="entry name" value="RlmI-like_PUA"/>
</dbReference>
<name>A0A3L9YAB3_9RHOB</name>
<dbReference type="InterPro" id="IPR015947">
    <property type="entry name" value="PUA-like_sf"/>
</dbReference>
<dbReference type="InterPro" id="IPR019614">
    <property type="entry name" value="SAM-dep_methyl-trfase"/>
</dbReference>
<evidence type="ECO:0000256" key="3">
    <source>
        <dbReference type="ARBA" id="ARBA00022603"/>
    </source>
</evidence>
<accession>A0A3L9YAB3</accession>
<feature type="domain" description="RlmI-like PUA" evidence="8">
    <location>
        <begin position="11"/>
        <end position="77"/>
    </location>
</feature>
<dbReference type="RefSeq" id="WP_121897118.1">
    <property type="nucleotide sequence ID" value="NZ_RCNT01000002.1"/>
</dbReference>
<evidence type="ECO:0000313" key="9">
    <source>
        <dbReference type="EMBL" id="RMA43183.1"/>
    </source>
</evidence>
<proteinExistence type="inferred from homology"/>
<gene>
    <name evidence="9" type="ORF">D9R08_06040</name>
</gene>
<evidence type="ECO:0000256" key="2">
    <source>
        <dbReference type="ARBA" id="ARBA00022490"/>
    </source>
</evidence>
<comment type="caution">
    <text evidence="9">The sequence shown here is derived from an EMBL/GenBank/DDBJ whole genome shotgun (WGS) entry which is preliminary data.</text>
</comment>
<keyword evidence="5" id="KW-0949">S-adenosyl-L-methionine</keyword>
<dbReference type="InterPro" id="IPR029063">
    <property type="entry name" value="SAM-dependent_MTases_sf"/>
</dbReference>
<dbReference type="AlphaFoldDB" id="A0A3L9YAB3"/>
<dbReference type="PROSITE" id="PS50890">
    <property type="entry name" value="PUA"/>
    <property type="match status" value="1"/>
</dbReference>
<dbReference type="Proteomes" id="UP000281343">
    <property type="component" value="Unassembled WGS sequence"/>
</dbReference>
<keyword evidence="3 9" id="KW-0489">Methyltransferase</keyword>
<dbReference type="Gene3D" id="2.30.130.10">
    <property type="entry name" value="PUA domain"/>
    <property type="match status" value="1"/>
</dbReference>
<dbReference type="PANTHER" id="PTHR42873">
    <property type="entry name" value="RIBOSOMAL RNA LARGE SUBUNIT METHYLTRANSFERASE"/>
    <property type="match status" value="1"/>
</dbReference>
<organism evidence="9 10">
    <name type="scientific">Rhodophyticola porphyridii</name>
    <dbReference type="NCBI Taxonomy" id="1852017"/>
    <lineage>
        <taxon>Bacteria</taxon>
        <taxon>Pseudomonadati</taxon>
        <taxon>Pseudomonadota</taxon>
        <taxon>Alphaproteobacteria</taxon>
        <taxon>Rhodobacterales</taxon>
        <taxon>Roseobacteraceae</taxon>
        <taxon>Rhodophyticola</taxon>
    </lineage>
</organism>
<evidence type="ECO:0000256" key="6">
    <source>
        <dbReference type="ARBA" id="ARBA00038091"/>
    </source>
</evidence>
<protein>
    <submittedName>
        <fullName evidence="9">Class I SAM-dependent rRNA methyltransferase</fullName>
    </submittedName>
</protein>
<dbReference type="GO" id="GO:0005737">
    <property type="term" value="C:cytoplasm"/>
    <property type="evidence" value="ECO:0007669"/>
    <property type="project" value="UniProtKB-SubCell"/>
</dbReference>
<keyword evidence="10" id="KW-1185">Reference proteome</keyword>
<evidence type="ECO:0000256" key="5">
    <source>
        <dbReference type="ARBA" id="ARBA00022691"/>
    </source>
</evidence>
<dbReference type="GO" id="GO:0003723">
    <property type="term" value="F:RNA binding"/>
    <property type="evidence" value="ECO:0007669"/>
    <property type="project" value="InterPro"/>
</dbReference>
<evidence type="ECO:0000259" key="8">
    <source>
        <dbReference type="Pfam" id="PF17785"/>
    </source>
</evidence>
<dbReference type="EMBL" id="RCNT01000002">
    <property type="protein sequence ID" value="RMA43183.1"/>
    <property type="molecule type" value="Genomic_DNA"/>
</dbReference>
<evidence type="ECO:0000259" key="7">
    <source>
        <dbReference type="Pfam" id="PF10672"/>
    </source>
</evidence>
<dbReference type="CDD" id="cd02440">
    <property type="entry name" value="AdoMet_MTases"/>
    <property type="match status" value="1"/>
</dbReference>
<dbReference type="OrthoDB" id="9805492at2"/>
<keyword evidence="4 9" id="KW-0808">Transferase</keyword>
<dbReference type="PANTHER" id="PTHR42873:SF1">
    <property type="entry name" value="S-ADENOSYLMETHIONINE-DEPENDENT METHYLTRANSFERASE DOMAIN-CONTAINING PROTEIN"/>
    <property type="match status" value="1"/>
</dbReference>
<comment type="similarity">
    <text evidence="6">Belongs to the methyltransferase superfamily. RlmI family.</text>
</comment>
<evidence type="ECO:0000256" key="4">
    <source>
        <dbReference type="ARBA" id="ARBA00022679"/>
    </source>
</evidence>
<dbReference type="SUPFAM" id="SSF53335">
    <property type="entry name" value="S-adenosyl-L-methionine-dependent methyltransferases"/>
    <property type="match status" value="1"/>
</dbReference>
<dbReference type="InterPro" id="IPR036974">
    <property type="entry name" value="PUA_sf"/>
</dbReference>
<dbReference type="Pfam" id="PF10672">
    <property type="entry name" value="Methyltrans_SAM"/>
    <property type="match status" value="1"/>
</dbReference>
<dbReference type="GO" id="GO:0008168">
    <property type="term" value="F:methyltransferase activity"/>
    <property type="evidence" value="ECO:0007669"/>
    <property type="project" value="UniProtKB-KW"/>
</dbReference>
<keyword evidence="2" id="KW-0963">Cytoplasm</keyword>